<sequence length="128" mass="13728">IAGNTANSLRNPYGLLFDENNSHIYVTDSSNARIQRLNSDNGTIGTTVAGGYGRGSNSNIYIADKANHCIQLWKVGATTGITITGITGVNGINATMLRGPSNVLLSINESFLYVSDNGNHRVQRYKLP</sequence>
<keyword evidence="2" id="KW-1185">Reference proteome</keyword>
<name>A0A816HSN4_ADIRI</name>
<evidence type="ECO:0000313" key="2">
    <source>
        <dbReference type="Proteomes" id="UP000663828"/>
    </source>
</evidence>
<dbReference type="Gene3D" id="2.120.10.30">
    <property type="entry name" value="TolB, C-terminal domain"/>
    <property type="match status" value="2"/>
</dbReference>
<dbReference type="EMBL" id="CAJNOR010019311">
    <property type="protein sequence ID" value="CAF1689483.1"/>
    <property type="molecule type" value="Genomic_DNA"/>
</dbReference>
<dbReference type="SUPFAM" id="SSF63825">
    <property type="entry name" value="YWTD domain"/>
    <property type="match status" value="1"/>
</dbReference>
<dbReference type="InterPro" id="IPR011042">
    <property type="entry name" value="6-blade_b-propeller_TolB-like"/>
</dbReference>
<protein>
    <submittedName>
        <fullName evidence="1">Uncharacterized protein</fullName>
    </submittedName>
</protein>
<dbReference type="Proteomes" id="UP000663828">
    <property type="component" value="Unassembled WGS sequence"/>
</dbReference>
<proteinExistence type="predicted"/>
<organism evidence="1 2">
    <name type="scientific">Adineta ricciae</name>
    <name type="common">Rotifer</name>
    <dbReference type="NCBI Taxonomy" id="249248"/>
    <lineage>
        <taxon>Eukaryota</taxon>
        <taxon>Metazoa</taxon>
        <taxon>Spiralia</taxon>
        <taxon>Gnathifera</taxon>
        <taxon>Rotifera</taxon>
        <taxon>Eurotatoria</taxon>
        <taxon>Bdelloidea</taxon>
        <taxon>Adinetida</taxon>
        <taxon>Adinetidae</taxon>
        <taxon>Adineta</taxon>
    </lineage>
</organism>
<reference evidence="1" key="1">
    <citation type="submission" date="2021-02" db="EMBL/GenBank/DDBJ databases">
        <authorList>
            <person name="Nowell W R."/>
        </authorList>
    </citation>
    <scope>NUCLEOTIDE SEQUENCE</scope>
</reference>
<accession>A0A816HSN4</accession>
<dbReference type="AlphaFoldDB" id="A0A816HSN4"/>
<comment type="caution">
    <text evidence="1">The sequence shown here is derived from an EMBL/GenBank/DDBJ whole genome shotgun (WGS) entry which is preliminary data.</text>
</comment>
<gene>
    <name evidence="1" type="ORF">XAT740_LOCUS63324</name>
</gene>
<evidence type="ECO:0000313" key="1">
    <source>
        <dbReference type="EMBL" id="CAF1689483.1"/>
    </source>
</evidence>
<feature type="non-terminal residue" evidence="1">
    <location>
        <position position="1"/>
    </location>
</feature>